<dbReference type="InterPro" id="IPR050397">
    <property type="entry name" value="Env_Response_Regulators"/>
</dbReference>
<dbReference type="CDD" id="cd00038">
    <property type="entry name" value="CAP_ED"/>
    <property type="match status" value="1"/>
</dbReference>
<dbReference type="AlphaFoldDB" id="A0A514LJW6"/>
<dbReference type="EMBL" id="CP035485">
    <property type="protein sequence ID" value="QDI92149.1"/>
    <property type="molecule type" value="Genomic_DNA"/>
</dbReference>
<evidence type="ECO:0000256" key="2">
    <source>
        <dbReference type="ARBA" id="ARBA00023125"/>
    </source>
</evidence>
<dbReference type="SUPFAM" id="SSF46785">
    <property type="entry name" value="Winged helix' DNA-binding domain"/>
    <property type="match status" value="1"/>
</dbReference>
<dbReference type="InterPro" id="IPR036390">
    <property type="entry name" value="WH_DNA-bd_sf"/>
</dbReference>
<evidence type="ECO:0000256" key="4">
    <source>
        <dbReference type="ARBA" id="ARBA00023163"/>
    </source>
</evidence>
<dbReference type="PANTHER" id="PTHR24567:SF74">
    <property type="entry name" value="HTH-TYPE TRANSCRIPTIONAL REGULATOR ARCR"/>
    <property type="match status" value="1"/>
</dbReference>
<dbReference type="PROSITE" id="PS50042">
    <property type="entry name" value="CNMP_BINDING_3"/>
    <property type="match status" value="1"/>
</dbReference>
<dbReference type="Gene3D" id="2.60.120.10">
    <property type="entry name" value="Jelly Rolls"/>
    <property type="match status" value="1"/>
</dbReference>
<dbReference type="OrthoDB" id="9810708at2"/>
<dbReference type="InterPro" id="IPR018490">
    <property type="entry name" value="cNMP-bd_dom_sf"/>
</dbReference>
<accession>A0A514LJW6</accession>
<keyword evidence="2" id="KW-0238">DNA-binding</keyword>
<dbReference type="Proteomes" id="UP000319756">
    <property type="component" value="Chromosome"/>
</dbReference>
<dbReference type="KEGG" id="sale:EPH95_13915"/>
<dbReference type="InterPro" id="IPR014710">
    <property type="entry name" value="RmlC-like_jellyroll"/>
</dbReference>
<reference evidence="8" key="1">
    <citation type="submission" date="2019-01" db="EMBL/GenBank/DDBJ databases">
        <title>Genomic analysis of Salicibibacter sp. NKC3-5.</title>
        <authorList>
            <person name="Oh Y.J."/>
        </authorList>
    </citation>
    <scope>NUCLEOTIDE SEQUENCE [LARGE SCALE GENOMIC DNA]</scope>
    <source>
        <strain evidence="8">NKC3-5</strain>
    </source>
</reference>
<dbReference type="GO" id="GO:0005829">
    <property type="term" value="C:cytosol"/>
    <property type="evidence" value="ECO:0007669"/>
    <property type="project" value="TreeGrafter"/>
</dbReference>
<dbReference type="RefSeq" id="WP_142090664.1">
    <property type="nucleotide sequence ID" value="NZ_CP035485.1"/>
</dbReference>
<sequence length="237" mass="26930">MTRSDRLSVTTNTAFFSHRSFTKMKSIMQTANVAANDLIFLEGDPMDKLFIVLKGKVVLSKLNEEGKVLVFHYFFTNDLFGEFNPLQKHESAFTARAVEDSVIGVFHQDDFETLIRENGEVGLNFTQWQSHMRRFTQYKLRDLTFHGKNGALAATLLRAANTFGVLNHGRLTITKKFTNSELAELVGTSRETVNRLLSSFKKKEMITYTDGNIEVLDVKGLKDLCRCEECPTAICRL</sequence>
<dbReference type="Pfam" id="PF13545">
    <property type="entry name" value="HTH_Crp_2"/>
    <property type="match status" value="1"/>
</dbReference>
<evidence type="ECO:0000259" key="5">
    <source>
        <dbReference type="PROSITE" id="PS50042"/>
    </source>
</evidence>
<evidence type="ECO:0000313" key="7">
    <source>
        <dbReference type="EMBL" id="QDI92149.1"/>
    </source>
</evidence>
<keyword evidence="3" id="KW-0010">Activator</keyword>
<proteinExistence type="predicted"/>
<evidence type="ECO:0000313" key="8">
    <source>
        <dbReference type="Proteomes" id="UP000319756"/>
    </source>
</evidence>
<protein>
    <submittedName>
        <fullName evidence="7">Crp/Fnr family transcriptional regulator</fullName>
    </submittedName>
</protein>
<dbReference type="InterPro" id="IPR012318">
    <property type="entry name" value="HTH_CRP"/>
</dbReference>
<dbReference type="PRINTS" id="PR00034">
    <property type="entry name" value="HTHCRP"/>
</dbReference>
<feature type="domain" description="HTH crp-type" evidence="6">
    <location>
        <begin position="146"/>
        <end position="219"/>
    </location>
</feature>
<dbReference type="SMART" id="SM00419">
    <property type="entry name" value="HTH_CRP"/>
    <property type="match status" value="1"/>
</dbReference>
<evidence type="ECO:0000256" key="3">
    <source>
        <dbReference type="ARBA" id="ARBA00023159"/>
    </source>
</evidence>
<dbReference type="GO" id="GO:0003677">
    <property type="term" value="F:DNA binding"/>
    <property type="evidence" value="ECO:0007669"/>
    <property type="project" value="UniProtKB-KW"/>
</dbReference>
<evidence type="ECO:0000256" key="1">
    <source>
        <dbReference type="ARBA" id="ARBA00023015"/>
    </source>
</evidence>
<keyword evidence="8" id="KW-1185">Reference proteome</keyword>
<evidence type="ECO:0000259" key="6">
    <source>
        <dbReference type="PROSITE" id="PS51063"/>
    </source>
</evidence>
<dbReference type="Gene3D" id="1.10.10.10">
    <property type="entry name" value="Winged helix-like DNA-binding domain superfamily/Winged helix DNA-binding domain"/>
    <property type="match status" value="1"/>
</dbReference>
<feature type="domain" description="Cyclic nucleotide-binding" evidence="5">
    <location>
        <begin position="23"/>
        <end position="121"/>
    </location>
</feature>
<gene>
    <name evidence="7" type="ORF">EPH95_13915</name>
</gene>
<organism evidence="7 8">
    <name type="scientific">Salicibibacter halophilus</name>
    <dbReference type="NCBI Taxonomy" id="2502791"/>
    <lineage>
        <taxon>Bacteria</taxon>
        <taxon>Bacillati</taxon>
        <taxon>Bacillota</taxon>
        <taxon>Bacilli</taxon>
        <taxon>Bacillales</taxon>
        <taxon>Bacillaceae</taxon>
        <taxon>Salicibibacter</taxon>
    </lineage>
</organism>
<name>A0A514LJW6_9BACI</name>
<dbReference type="SMART" id="SM00100">
    <property type="entry name" value="cNMP"/>
    <property type="match status" value="1"/>
</dbReference>
<dbReference type="GO" id="GO:0003700">
    <property type="term" value="F:DNA-binding transcription factor activity"/>
    <property type="evidence" value="ECO:0007669"/>
    <property type="project" value="TreeGrafter"/>
</dbReference>
<keyword evidence="4" id="KW-0804">Transcription</keyword>
<dbReference type="PROSITE" id="PS51063">
    <property type="entry name" value="HTH_CRP_2"/>
    <property type="match status" value="1"/>
</dbReference>
<dbReference type="InterPro" id="IPR000595">
    <property type="entry name" value="cNMP-bd_dom"/>
</dbReference>
<dbReference type="InterPro" id="IPR036388">
    <property type="entry name" value="WH-like_DNA-bd_sf"/>
</dbReference>
<dbReference type="Pfam" id="PF00027">
    <property type="entry name" value="cNMP_binding"/>
    <property type="match status" value="1"/>
</dbReference>
<dbReference type="PANTHER" id="PTHR24567">
    <property type="entry name" value="CRP FAMILY TRANSCRIPTIONAL REGULATORY PROTEIN"/>
    <property type="match status" value="1"/>
</dbReference>
<keyword evidence="1" id="KW-0805">Transcription regulation</keyword>
<dbReference type="SUPFAM" id="SSF51206">
    <property type="entry name" value="cAMP-binding domain-like"/>
    <property type="match status" value="1"/>
</dbReference>